<feature type="compositionally biased region" description="Acidic residues" evidence="7">
    <location>
        <begin position="235"/>
        <end position="246"/>
    </location>
</feature>
<keyword evidence="8" id="KW-1133">Transmembrane helix</keyword>
<evidence type="ECO:0000256" key="7">
    <source>
        <dbReference type="SAM" id="MobiDB-lite"/>
    </source>
</evidence>
<dbReference type="InterPro" id="IPR019931">
    <property type="entry name" value="LPXTG_anchor"/>
</dbReference>
<evidence type="ECO:0000313" key="14">
    <source>
        <dbReference type="Proteomes" id="UP000011919"/>
    </source>
</evidence>
<keyword evidence="5 9" id="KW-0732">Signal</keyword>
<evidence type="ECO:0000313" key="13">
    <source>
        <dbReference type="EMBL" id="EMR06504.1"/>
    </source>
</evidence>
<evidence type="ECO:0000256" key="1">
    <source>
        <dbReference type="ARBA" id="ARBA00004168"/>
    </source>
</evidence>
<dbReference type="PANTHER" id="PTHR36108">
    <property type="entry name" value="COLOSSIN-B-RELATED"/>
    <property type="match status" value="1"/>
</dbReference>
<dbReference type="InterPro" id="IPR041033">
    <property type="entry name" value="SpaA_PFL_dom_1"/>
</dbReference>
<feature type="compositionally biased region" description="Acidic residues" evidence="7">
    <location>
        <begin position="150"/>
        <end position="173"/>
    </location>
</feature>
<gene>
    <name evidence="13" type="primary">cna</name>
    <name evidence="13" type="ORF">C772_01399</name>
</gene>
<dbReference type="PATRIC" id="fig|1235279.3.peg.1402"/>
<dbReference type="EMBL" id="AOFT01000006">
    <property type="protein sequence ID" value="EMR06504.1"/>
    <property type="molecule type" value="Genomic_DNA"/>
</dbReference>
<dbReference type="InterPro" id="IPR013783">
    <property type="entry name" value="Ig-like_fold"/>
</dbReference>
<dbReference type="AlphaFoldDB" id="M7P7K4"/>
<dbReference type="OrthoDB" id="2056845at2"/>
<reference evidence="13 14" key="1">
    <citation type="journal article" date="2013" name="Genome Announc.">
        <title>Draft Genome Sequence of Bhargavaea cecembensis Strain DSE10T, Isolated from a Deep-Sea Sediment Sample Collected at a Depth of 5,904 m from the Chagos-Laccadive Ridge System in the Indian Ocean.</title>
        <authorList>
            <person name="Shivaji S."/>
            <person name="Ara S."/>
            <person name="Begum Z."/>
            <person name="Ruth M."/>
            <person name="Singh A."/>
            <person name="Kumar Pinnaka A."/>
        </authorList>
    </citation>
    <scope>NUCLEOTIDE SEQUENCE [LARGE SCALE GENOMIC DNA]</scope>
    <source>
        <strain evidence="13 14">DSE10</strain>
    </source>
</reference>
<keyword evidence="3" id="KW-0134">Cell wall</keyword>
<evidence type="ECO:0000256" key="8">
    <source>
        <dbReference type="SAM" id="Phobius"/>
    </source>
</evidence>
<feature type="region of interest" description="Disordered" evidence="7">
    <location>
        <begin position="312"/>
        <end position="335"/>
    </location>
</feature>
<sequence length="876" mass="94677">MRKLRGLSVMLCVLLALQLAIPYWTGASAGQTDDPGRVQAELIDQSPESVKWRITLNASGTEFEGFRAAIRLGAGLVPGTVTNDENAQVSTTSDGYDVEAGPGNGSIRLDITAAISDPNLSVYEIRATASYPDGEFKASHQAEAIKPEIPEPEQEAAPEEADDPAEQPAEEDPGAQPEGEQADSESPPADSRDQPAEEPSEGATEDQDVPVEQPAEQPESPADQPANSSDALEAQPEEEVVEEQEPADQPSAPVVIDDNWPPKDEEQVPADQPPAPVVIDGTTDWPAETEPDGVVPDPPSAPVVIDDLIIPDESDETEESAEQTEEDTLTELPPPKAGLAAATGQYTPDPNAIIVPTRLEGVSTNAHTRPVLMWVNSGLVHVAVKSTHRLEYMELVGVRNTTFDRYNAQISITVGDDEFKPDGLNGNTNDAHWTVFKFFADDLFLKDRTNYPFFIKGIGGGHDVRDNLVVTLPVADVTANKNWVGGKEHPAINLQLIAQAEGEARRIIGAEKVDGTETPAWSNTWLQVPQYNPFGRPYEFTADEVEVPVNYVKTIKGTTVTNTYDPVKRTIKVEKKWIGPAGESATVQLMEDGADTGQTITLSEANNWTGSFFVNKLDDKSGAEIAYDVEELELDGYSTVKTGSMEEGFIFTNTSTSTTQVDVVKKWVGPKAGPVTIRLLADGKVTEQTLVLSEENSWAQSFTDLSRYHSVTGEEIDYSVEELQVPAEYVVSYSIDEQGAFIVTNTAQAAMLTVLKVDESDQPLAGAEFELRDADGETAGTGTSDKDGKIVFGNLEWGSYTLVETKAPDGYRLSAKLIEVTIGAGSLNVEKKVVNTRIGWELPNTGGMGTTLFYGAGAVLMATAGFMLFRRRDEEE</sequence>
<dbReference type="NCBIfam" id="TIGR01167">
    <property type="entry name" value="LPXTG_anchor"/>
    <property type="match status" value="1"/>
</dbReference>
<feature type="compositionally biased region" description="Acidic residues" evidence="7">
    <location>
        <begin position="312"/>
        <end position="329"/>
    </location>
</feature>
<feature type="region of interest" description="Disordered" evidence="7">
    <location>
        <begin position="149"/>
        <end position="300"/>
    </location>
</feature>
<name>M7P7K4_9BACL</name>
<accession>M7P7K4</accession>
<comment type="subcellular location">
    <subcellularLocation>
        <location evidence="1">Secreted</location>
        <location evidence="1">Cell wall</location>
        <topology evidence="1">Peptidoglycan-anchor</topology>
    </subcellularLocation>
</comment>
<evidence type="ECO:0000259" key="10">
    <source>
        <dbReference type="Pfam" id="PF00746"/>
    </source>
</evidence>
<dbReference type="Pfam" id="PF17802">
    <property type="entry name" value="SpaA"/>
    <property type="match status" value="1"/>
</dbReference>
<keyword evidence="14" id="KW-1185">Reference proteome</keyword>
<dbReference type="Gene3D" id="2.60.40.10">
    <property type="entry name" value="Immunoglobulins"/>
    <property type="match status" value="1"/>
</dbReference>
<feature type="transmembrane region" description="Helical" evidence="8">
    <location>
        <begin position="852"/>
        <end position="869"/>
    </location>
</feature>
<dbReference type="PANTHER" id="PTHR36108:SF13">
    <property type="entry name" value="COLOSSIN-B-RELATED"/>
    <property type="match status" value="1"/>
</dbReference>
<evidence type="ECO:0000256" key="2">
    <source>
        <dbReference type="ARBA" id="ARBA00007257"/>
    </source>
</evidence>
<proteinExistence type="inferred from homology"/>
<keyword evidence="13" id="KW-0176">Collagen</keyword>
<protein>
    <submittedName>
        <fullName evidence="13">Collagen adhesin</fullName>
    </submittedName>
</protein>
<dbReference type="Pfam" id="PF05738">
    <property type="entry name" value="Cna_B"/>
    <property type="match status" value="3"/>
</dbReference>
<dbReference type="STRING" id="1235279.C772_01399"/>
<feature type="compositionally biased region" description="Acidic residues" evidence="7">
    <location>
        <begin position="196"/>
        <end position="209"/>
    </location>
</feature>
<evidence type="ECO:0000256" key="5">
    <source>
        <dbReference type="ARBA" id="ARBA00022729"/>
    </source>
</evidence>
<keyword evidence="8" id="KW-0472">Membrane</keyword>
<keyword evidence="8" id="KW-0812">Transmembrane</keyword>
<dbReference type="Proteomes" id="UP000011919">
    <property type="component" value="Unassembled WGS sequence"/>
</dbReference>
<dbReference type="Pfam" id="PF00746">
    <property type="entry name" value="Gram_pos_anchor"/>
    <property type="match status" value="1"/>
</dbReference>
<evidence type="ECO:0000256" key="4">
    <source>
        <dbReference type="ARBA" id="ARBA00022525"/>
    </source>
</evidence>
<feature type="domain" description="SpaA-like prealbumin fold" evidence="12">
    <location>
        <begin position="752"/>
        <end position="835"/>
    </location>
</feature>
<feature type="chain" id="PRO_5004082702" evidence="9">
    <location>
        <begin position="30"/>
        <end position="876"/>
    </location>
</feature>
<feature type="signal peptide" evidence="9">
    <location>
        <begin position="1"/>
        <end position="29"/>
    </location>
</feature>
<evidence type="ECO:0000256" key="6">
    <source>
        <dbReference type="ARBA" id="ARBA00023088"/>
    </source>
</evidence>
<dbReference type="SUPFAM" id="SSF49478">
    <property type="entry name" value="Cna protein B-type domain"/>
    <property type="match status" value="4"/>
</dbReference>
<keyword evidence="6" id="KW-0572">Peptidoglycan-anchor</keyword>
<organism evidence="13 14">
    <name type="scientific">Bhargavaea cecembensis DSE10</name>
    <dbReference type="NCBI Taxonomy" id="1235279"/>
    <lineage>
        <taxon>Bacteria</taxon>
        <taxon>Bacillati</taxon>
        <taxon>Bacillota</taxon>
        <taxon>Bacilli</taxon>
        <taxon>Bacillales</taxon>
        <taxon>Caryophanaceae</taxon>
        <taxon>Bhargavaea</taxon>
    </lineage>
</organism>
<keyword evidence="4" id="KW-0964">Secreted</keyword>
<evidence type="ECO:0000256" key="9">
    <source>
        <dbReference type="SAM" id="SignalP"/>
    </source>
</evidence>
<feature type="domain" description="CNA-B" evidence="11">
    <location>
        <begin position="662"/>
        <end position="746"/>
    </location>
</feature>
<dbReference type="Gene3D" id="2.60.40.1140">
    <property type="entry name" value="Collagen-binding surface protein Cna, B-type domain"/>
    <property type="match status" value="3"/>
</dbReference>
<comment type="similarity">
    <text evidence="2">Belongs to the serine-aspartate repeat-containing protein (SDr) family.</text>
</comment>
<evidence type="ECO:0000259" key="11">
    <source>
        <dbReference type="Pfam" id="PF05738"/>
    </source>
</evidence>
<evidence type="ECO:0000259" key="12">
    <source>
        <dbReference type="Pfam" id="PF17802"/>
    </source>
</evidence>
<dbReference type="CDD" id="cd00222">
    <property type="entry name" value="CollagenBindB"/>
    <property type="match status" value="2"/>
</dbReference>
<comment type="caution">
    <text evidence="13">The sequence shown here is derived from an EMBL/GenBank/DDBJ whole genome shotgun (WGS) entry which is preliminary data.</text>
</comment>
<dbReference type="eggNOG" id="COG4932">
    <property type="taxonomic scope" value="Bacteria"/>
</dbReference>
<dbReference type="InterPro" id="IPR008454">
    <property type="entry name" value="Collagen-bd_Cna-like_B-typ_dom"/>
</dbReference>
<feature type="domain" description="CNA-B" evidence="11">
    <location>
        <begin position="571"/>
        <end position="654"/>
    </location>
</feature>
<feature type="domain" description="CNA-B" evidence="11">
    <location>
        <begin position="477"/>
        <end position="563"/>
    </location>
</feature>
<feature type="domain" description="Gram-positive cocci surface proteins LPxTG" evidence="10">
    <location>
        <begin position="841"/>
        <end position="875"/>
    </location>
</feature>
<evidence type="ECO:0000256" key="3">
    <source>
        <dbReference type="ARBA" id="ARBA00022512"/>
    </source>
</evidence>
<dbReference type="RefSeq" id="WP_008298552.1">
    <property type="nucleotide sequence ID" value="NZ_AOFT01000006.1"/>
</dbReference>